<accession>A0A9J6BXV5</accession>
<evidence type="ECO:0000256" key="1">
    <source>
        <dbReference type="ARBA" id="ARBA00004300"/>
    </source>
</evidence>
<dbReference type="PANTHER" id="PTHR18905:SF13">
    <property type="entry name" value="NON-CENTROSOMAL MICROTUBULE ARRAY"/>
    <property type="match status" value="1"/>
</dbReference>
<comment type="caution">
    <text evidence="7">The sequence shown here is derived from an EMBL/GenBank/DDBJ whole genome shotgun (WGS) entry which is preliminary data.</text>
</comment>
<dbReference type="Proteomes" id="UP001107558">
    <property type="component" value="Chromosome 2"/>
</dbReference>
<evidence type="ECO:0000313" key="8">
    <source>
        <dbReference type="Proteomes" id="UP001107558"/>
    </source>
</evidence>
<feature type="region of interest" description="Disordered" evidence="6">
    <location>
        <begin position="106"/>
        <end position="133"/>
    </location>
</feature>
<dbReference type="GO" id="GO:0005813">
    <property type="term" value="C:centrosome"/>
    <property type="evidence" value="ECO:0007669"/>
    <property type="project" value="UniProtKB-SubCell"/>
</dbReference>
<protein>
    <submittedName>
        <fullName evidence="7">Uncharacterized protein</fullName>
    </submittedName>
</protein>
<feature type="coiled-coil region" evidence="5">
    <location>
        <begin position="662"/>
        <end position="842"/>
    </location>
</feature>
<keyword evidence="5" id="KW-0175">Coiled coil</keyword>
<gene>
    <name evidence="7" type="ORF">PVAND_004684</name>
</gene>
<dbReference type="PANTHER" id="PTHR18905">
    <property type="entry name" value="NINEIN"/>
    <property type="match status" value="1"/>
</dbReference>
<comment type="subcellular location">
    <subcellularLocation>
        <location evidence="1">Cytoplasm</location>
        <location evidence="1">Cytoskeleton</location>
        <location evidence="1">Microtubule organizing center</location>
        <location evidence="1">Centrosome</location>
    </subcellularLocation>
</comment>
<proteinExistence type="predicted"/>
<evidence type="ECO:0000313" key="7">
    <source>
        <dbReference type="EMBL" id="KAG5674732.1"/>
    </source>
</evidence>
<dbReference type="EMBL" id="JADBJN010000002">
    <property type="protein sequence ID" value="KAG5674732.1"/>
    <property type="molecule type" value="Genomic_DNA"/>
</dbReference>
<feature type="compositionally biased region" description="Basic and acidic residues" evidence="6">
    <location>
        <begin position="609"/>
        <end position="625"/>
    </location>
</feature>
<keyword evidence="8" id="KW-1185">Reference proteome</keyword>
<feature type="region of interest" description="Disordered" evidence="6">
    <location>
        <begin position="606"/>
        <end position="644"/>
    </location>
</feature>
<feature type="coiled-coil region" evidence="5">
    <location>
        <begin position="962"/>
        <end position="1106"/>
    </location>
</feature>
<dbReference type="OrthoDB" id="5799458at2759"/>
<dbReference type="GO" id="GO:0034454">
    <property type="term" value="P:microtubule anchoring at centrosome"/>
    <property type="evidence" value="ECO:0007669"/>
    <property type="project" value="TreeGrafter"/>
</dbReference>
<reference evidence="7" key="1">
    <citation type="submission" date="2021-03" db="EMBL/GenBank/DDBJ databases">
        <title>Chromosome level genome of the anhydrobiotic midge Polypedilum vanderplanki.</title>
        <authorList>
            <person name="Yoshida Y."/>
            <person name="Kikawada T."/>
            <person name="Gusev O."/>
        </authorList>
    </citation>
    <scope>NUCLEOTIDE SEQUENCE</scope>
    <source>
        <strain evidence="7">NIAS01</strain>
        <tissue evidence="7">Whole body or cell culture</tissue>
    </source>
</reference>
<keyword evidence="2" id="KW-0963">Cytoplasm</keyword>
<keyword evidence="3" id="KW-0597">Phosphoprotein</keyword>
<name>A0A9J6BXV5_POLVA</name>
<keyword evidence="4" id="KW-0206">Cytoskeleton</keyword>
<evidence type="ECO:0000256" key="3">
    <source>
        <dbReference type="ARBA" id="ARBA00022553"/>
    </source>
</evidence>
<evidence type="ECO:0000256" key="6">
    <source>
        <dbReference type="SAM" id="MobiDB-lite"/>
    </source>
</evidence>
<evidence type="ECO:0000256" key="4">
    <source>
        <dbReference type="ARBA" id="ARBA00023212"/>
    </source>
</evidence>
<dbReference type="InterPro" id="IPR011992">
    <property type="entry name" value="EF-hand-dom_pair"/>
</dbReference>
<dbReference type="Gene3D" id="1.10.287.1490">
    <property type="match status" value="1"/>
</dbReference>
<evidence type="ECO:0000256" key="5">
    <source>
        <dbReference type="SAM" id="Coils"/>
    </source>
</evidence>
<evidence type="ECO:0000256" key="2">
    <source>
        <dbReference type="ARBA" id="ARBA00022490"/>
    </source>
</evidence>
<organism evidence="7 8">
    <name type="scientific">Polypedilum vanderplanki</name>
    <name type="common">Sleeping chironomid midge</name>
    <dbReference type="NCBI Taxonomy" id="319348"/>
    <lineage>
        <taxon>Eukaryota</taxon>
        <taxon>Metazoa</taxon>
        <taxon>Ecdysozoa</taxon>
        <taxon>Arthropoda</taxon>
        <taxon>Hexapoda</taxon>
        <taxon>Insecta</taxon>
        <taxon>Pterygota</taxon>
        <taxon>Neoptera</taxon>
        <taxon>Endopterygota</taxon>
        <taxon>Diptera</taxon>
        <taxon>Nematocera</taxon>
        <taxon>Chironomoidea</taxon>
        <taxon>Chironomidae</taxon>
        <taxon>Chironominae</taxon>
        <taxon>Polypedilum</taxon>
        <taxon>Polypedilum</taxon>
    </lineage>
</organism>
<dbReference type="AlphaFoldDB" id="A0A9J6BXV5"/>
<feature type="compositionally biased region" description="Polar residues" evidence="6">
    <location>
        <begin position="117"/>
        <end position="128"/>
    </location>
</feature>
<dbReference type="SUPFAM" id="SSF47473">
    <property type="entry name" value="EF-hand"/>
    <property type="match status" value="1"/>
</dbReference>
<feature type="coiled-coil region" evidence="5">
    <location>
        <begin position="401"/>
        <end position="589"/>
    </location>
</feature>
<feature type="region of interest" description="Disordered" evidence="6">
    <location>
        <begin position="71"/>
        <end position="94"/>
    </location>
</feature>
<sequence length="1135" mass="129929">MDPYEQKLLNLFRNFEVEGKLNESGLSNLCQTLQLKERFELLVKILFKNGNKTGVTFEEFREGLLHVITSEDDETSASTTAQVSPTKPSSDIEIESDREISPKFIVGTKKYGRRSRPTQNSDELINDTSDSDNEVVAQSSTIDKPLLTAKVQRSASQSDVHGAKRRRPLYTTKLKRCASLPSQKASKLEIRLRQLRQDRDINEDSMDDSDTVRMNALSQNLKTVWNSFEAGDVLNFQQLEVVCERVGLHKMAAKLAAEEVFEKLSIKRDGGIHFEDFLTLIQSDSDMFSSVENIGQKSSTTTTNFIKNEDESQSYQEIVPQFSIESGSIKIEDLISLWSSSNVPDPERLIQTLGITGKEVKLSTVCNILEEEIQRPNSSDSFLKASLALHKTEISSIRQSFRQLIDENKKLFTDNKEANRRASILAQEIDERHSNIEDSTRTEIKSLEQRHNEAIRELSSQLTLEREQISSLNARLEARIKSMEIDEQKLRQELASLKEENSALENEQEELHKQITELLEQNIKLNQDIASMEAGGSDDRSDSHNEEMLDLIEKIETLQMENSNLRDKNDELLSDIESLNMEVLKWKNKTKHVGGDLDQELITSAAIKRRGDSPSKSKNIEESPRLGKVRKFSNDVEESESTSGDWMALNNELASSTPKPMAYHKKDEIEQMKKKILELEEKVSEYKSKLEAEDANTTNPVDENENENVNKLKKENEKLQQRVKELEENLELMGKEYENCEDYWQAKLNEERILFDEDQRQSDEKFAELLQKMSELEDQFAAQVEKNNGRLSPIDEKCQLESQYLELENEMEELKVHAQSLLDEKNKEIEKLQLEISQIQNQSVRAASPDNVSIASSPISYLLKQNTITGPIRDYQNPNYTNKKSEQQQKEEEIIIEEETAARVISPIQKPQSSSQQQIEETPKEILEVNEALSMISNKSVASNSIQSLNEINDGTTSPMSVTESQERMRKMKIAMEQMKEEIQELMTQREGLIMELQQLQEAKPILANAYKSTHPSLSQKLEKLQMKNKHLQNVLKQQQQYTETIMYQTWHQQRAELNELRNRLEAQSIVISEQATRLASADLLVKDLYVENSHLSATIQRMEQQITRQTLLQQFAAQSKSQLGSMSSSITGMP</sequence>